<name>A0ACC3MJG6_9PEZI</name>
<proteinExistence type="predicted"/>
<dbReference type="EMBL" id="JAUTXU010000233">
    <property type="protein sequence ID" value="KAK3696989.1"/>
    <property type="molecule type" value="Genomic_DNA"/>
</dbReference>
<comment type="caution">
    <text evidence="1">The sequence shown here is derived from an EMBL/GenBank/DDBJ whole genome shotgun (WGS) entry which is preliminary data.</text>
</comment>
<evidence type="ECO:0000313" key="1">
    <source>
        <dbReference type="EMBL" id="KAK3696989.1"/>
    </source>
</evidence>
<protein>
    <submittedName>
        <fullName evidence="1">Uncharacterized protein</fullName>
    </submittedName>
</protein>
<accession>A0ACC3MJG6</accession>
<gene>
    <name evidence="1" type="ORF">LTR37_017696</name>
</gene>
<keyword evidence="2" id="KW-1185">Reference proteome</keyword>
<organism evidence="1 2">
    <name type="scientific">Vermiconidia calcicola</name>
    <dbReference type="NCBI Taxonomy" id="1690605"/>
    <lineage>
        <taxon>Eukaryota</taxon>
        <taxon>Fungi</taxon>
        <taxon>Dikarya</taxon>
        <taxon>Ascomycota</taxon>
        <taxon>Pezizomycotina</taxon>
        <taxon>Dothideomycetes</taxon>
        <taxon>Dothideomycetidae</taxon>
        <taxon>Mycosphaerellales</taxon>
        <taxon>Extremaceae</taxon>
        <taxon>Vermiconidia</taxon>
    </lineage>
</organism>
<reference evidence="1" key="1">
    <citation type="submission" date="2023-07" db="EMBL/GenBank/DDBJ databases">
        <title>Black Yeasts Isolated from many extreme environments.</title>
        <authorList>
            <person name="Coleine C."/>
            <person name="Stajich J.E."/>
            <person name="Selbmann L."/>
        </authorList>
    </citation>
    <scope>NUCLEOTIDE SEQUENCE</scope>
    <source>
        <strain evidence="1">CCFEE 5714</strain>
    </source>
</reference>
<sequence length="292" mass="32648">MVRRRKDSSASRAISSAATSVISSAVSSRMPSRAPSRAPSPPPPPPKPVEPFRFFDLPSELRLRIYELLLFMSKPLDLDPVNYRLVHPRLAIFLANRRTYEEAYPVFYSQPIRLFPTHGRFFHTKLPLLARLPAHYRSVVTTLELRFGPGWSMPPRCQNTNPSLGLADCSSLRTLRLFVECDPSDGIFAGFRGKNATEDTYKWFCVDLLRGIMEQVPSLETVEIDAYPAVKKEAPLVMALRRNIEEGGKKLIWGPLRGWEKDADEPGLIGLEKALAGMGISDAPAIMVAVEA</sequence>
<dbReference type="Proteomes" id="UP001281147">
    <property type="component" value="Unassembled WGS sequence"/>
</dbReference>
<evidence type="ECO:0000313" key="2">
    <source>
        <dbReference type="Proteomes" id="UP001281147"/>
    </source>
</evidence>